<reference evidence="1" key="1">
    <citation type="submission" date="2020-01" db="EMBL/GenBank/DDBJ databases">
        <authorList>
            <person name="Rat A."/>
        </authorList>
    </citation>
    <scope>NUCLEOTIDE SEQUENCE</scope>
    <source>
        <strain evidence="1">LMG 31231</strain>
    </source>
</reference>
<dbReference type="Proteomes" id="UP001138751">
    <property type="component" value="Unassembled WGS sequence"/>
</dbReference>
<organism evidence="1 2">
    <name type="scientific">Neoroseomonas soli</name>
    <dbReference type="NCBI Taxonomy" id="1081025"/>
    <lineage>
        <taxon>Bacteria</taxon>
        <taxon>Pseudomonadati</taxon>
        <taxon>Pseudomonadota</taxon>
        <taxon>Alphaproteobacteria</taxon>
        <taxon>Acetobacterales</taxon>
        <taxon>Acetobacteraceae</taxon>
        <taxon>Neoroseomonas</taxon>
    </lineage>
</organism>
<name>A0A9X9X401_9PROT</name>
<accession>A0A9X9X401</accession>
<reference evidence="1" key="2">
    <citation type="journal article" date="2021" name="Syst. Appl. Microbiol.">
        <title>Roseomonas hellenica sp. nov., isolated from roots of wild-growing Alkanna tinctoria.</title>
        <authorList>
            <person name="Rat A."/>
            <person name="Naranjo H.D."/>
            <person name="Lebbe L."/>
            <person name="Cnockaert M."/>
            <person name="Krigas N."/>
            <person name="Grigoriadou K."/>
            <person name="Maloupa E."/>
            <person name="Willems A."/>
        </authorList>
    </citation>
    <scope>NUCLEOTIDE SEQUENCE</scope>
    <source>
        <strain evidence="1">LMG 31231</strain>
    </source>
</reference>
<protein>
    <submittedName>
        <fullName evidence="1">Uncharacterized protein</fullName>
    </submittedName>
</protein>
<evidence type="ECO:0000313" key="2">
    <source>
        <dbReference type="Proteomes" id="UP001138751"/>
    </source>
</evidence>
<sequence length="195" mass="20996">MDMLIILAALGLFGLVTFWPRHADAHCDTMDGPTAVDGRKALTSGNLNHALKWIGPKAEAELREVFEPSLRVRKLGGEATAVADRLFLETLVRLHRAGEGAGFDGLKPSGTAIDPAVAAADAAIASGRMDPLVGVAPKDRLPELERRLQAALALKDFPVDDVAAGRRYIDAYVKFFKYAEGHDHDHGHGGHAHQH</sequence>
<proteinExistence type="predicted"/>
<dbReference type="Pfam" id="PF20046">
    <property type="entry name" value="DUF6448"/>
    <property type="match status" value="1"/>
</dbReference>
<dbReference type="InterPro" id="IPR045613">
    <property type="entry name" value="DUF6448"/>
</dbReference>
<comment type="caution">
    <text evidence="1">The sequence shown here is derived from an EMBL/GenBank/DDBJ whole genome shotgun (WGS) entry which is preliminary data.</text>
</comment>
<keyword evidence="2" id="KW-1185">Reference proteome</keyword>
<dbReference type="RefSeq" id="WP_211864554.1">
    <property type="nucleotide sequence ID" value="NZ_JAAEDM010000116.1"/>
</dbReference>
<dbReference type="EMBL" id="JAAEDM010000116">
    <property type="protein sequence ID" value="MBR0674130.1"/>
    <property type="molecule type" value="Genomic_DNA"/>
</dbReference>
<gene>
    <name evidence="1" type="ORF">GXW76_23365</name>
</gene>
<dbReference type="AlphaFoldDB" id="A0A9X9X401"/>
<evidence type="ECO:0000313" key="1">
    <source>
        <dbReference type="EMBL" id="MBR0674130.1"/>
    </source>
</evidence>